<comment type="caution">
    <text evidence="8">The sequence shown here is derived from an EMBL/GenBank/DDBJ whole genome shotgun (WGS) entry which is preliminary data.</text>
</comment>
<dbReference type="InterPro" id="IPR029020">
    <property type="entry name" value="Ammonium/urea_transptr"/>
</dbReference>
<dbReference type="STRING" id="43335.A0A4U5QMD4"/>
<keyword evidence="5 6" id="KW-0472">Membrane</keyword>
<dbReference type="InterPro" id="IPR024041">
    <property type="entry name" value="NH4_transpt_AmtB-like_dom"/>
</dbReference>
<feature type="domain" description="Ammonium transporter AmtB-like" evidence="7">
    <location>
        <begin position="2"/>
        <end position="109"/>
    </location>
</feature>
<dbReference type="PANTHER" id="PTHR43029:SF7">
    <property type="entry name" value="AMMONIUM TRANSPORTER 2 MEMBER 5"/>
    <property type="match status" value="1"/>
</dbReference>
<feature type="transmembrane region" description="Helical" evidence="6">
    <location>
        <begin position="65"/>
        <end position="87"/>
    </location>
</feature>
<dbReference type="Pfam" id="PF00909">
    <property type="entry name" value="Ammonium_transp"/>
    <property type="match status" value="1"/>
</dbReference>
<proteinExistence type="inferred from homology"/>
<name>A0A4U5QMD4_POPAL</name>
<evidence type="ECO:0000256" key="3">
    <source>
        <dbReference type="ARBA" id="ARBA00022692"/>
    </source>
</evidence>
<dbReference type="EMBL" id="RCHU01000183">
    <property type="protein sequence ID" value="TKS11953.1"/>
    <property type="molecule type" value="Genomic_DNA"/>
</dbReference>
<sequence length="149" mass="16680">MAVLHTHAIAGSHGGILTGLFAKPKLNRLFFGDSTHYIGLFYGFDDKSRIFCSGVRQMGVQFAGIMFVVFVNVLTTTIICLLIQMVVPLRMSDEHTEIGGGDAHGEEAYAIWGSDHKLIGLFVKLRDDMIMFFLFFFFFGGDLQIIFMI</sequence>
<organism evidence="8">
    <name type="scientific">Populus alba</name>
    <name type="common">White poplar</name>
    <dbReference type="NCBI Taxonomy" id="43335"/>
    <lineage>
        <taxon>Eukaryota</taxon>
        <taxon>Viridiplantae</taxon>
        <taxon>Streptophyta</taxon>
        <taxon>Embryophyta</taxon>
        <taxon>Tracheophyta</taxon>
        <taxon>Spermatophyta</taxon>
        <taxon>Magnoliopsida</taxon>
        <taxon>eudicotyledons</taxon>
        <taxon>Gunneridae</taxon>
        <taxon>Pentapetalae</taxon>
        <taxon>rosids</taxon>
        <taxon>fabids</taxon>
        <taxon>Malpighiales</taxon>
        <taxon>Salicaceae</taxon>
        <taxon>Saliceae</taxon>
        <taxon>Populus</taxon>
    </lineage>
</organism>
<dbReference type="Gene3D" id="1.10.3430.10">
    <property type="entry name" value="Ammonium transporter AmtB like domains"/>
    <property type="match status" value="1"/>
</dbReference>
<evidence type="ECO:0000256" key="5">
    <source>
        <dbReference type="ARBA" id="ARBA00023136"/>
    </source>
</evidence>
<dbReference type="PANTHER" id="PTHR43029">
    <property type="entry name" value="AMMONIUM TRANSPORTER MEP2"/>
    <property type="match status" value="1"/>
</dbReference>
<evidence type="ECO:0000256" key="2">
    <source>
        <dbReference type="ARBA" id="ARBA00005887"/>
    </source>
</evidence>
<dbReference type="AlphaFoldDB" id="A0A4U5QMD4"/>
<evidence type="ECO:0000313" key="8">
    <source>
        <dbReference type="EMBL" id="TKS11953.1"/>
    </source>
</evidence>
<comment type="similarity">
    <text evidence="2">Belongs to the ammonia transporter channel (TC 1.A.11.2) family.</text>
</comment>
<reference evidence="8" key="1">
    <citation type="submission" date="2018-10" db="EMBL/GenBank/DDBJ databases">
        <title>Population genomic analysis revealed the cold adaptation of white poplar.</title>
        <authorList>
            <person name="Liu Y.-J."/>
        </authorList>
    </citation>
    <scope>NUCLEOTIDE SEQUENCE [LARGE SCALE GENOMIC DNA]</scope>
    <source>
        <strain evidence="8">PAL-ZL1</strain>
    </source>
</reference>
<dbReference type="InterPro" id="IPR001905">
    <property type="entry name" value="Ammonium_transpt"/>
</dbReference>
<gene>
    <name evidence="8" type="ORF">D5086_0000069740</name>
</gene>
<accession>A0A4U5QMD4</accession>
<evidence type="ECO:0000256" key="1">
    <source>
        <dbReference type="ARBA" id="ARBA00004141"/>
    </source>
</evidence>
<comment type="subcellular location">
    <subcellularLocation>
        <location evidence="1">Membrane</location>
        <topology evidence="1">Multi-pass membrane protein</topology>
    </subcellularLocation>
</comment>
<protein>
    <recommendedName>
        <fullName evidence="7">Ammonium transporter AmtB-like domain-containing protein</fullName>
    </recommendedName>
</protein>
<dbReference type="SUPFAM" id="SSF111352">
    <property type="entry name" value="Ammonium transporter"/>
    <property type="match status" value="1"/>
</dbReference>
<dbReference type="GO" id="GO:0005886">
    <property type="term" value="C:plasma membrane"/>
    <property type="evidence" value="ECO:0007669"/>
    <property type="project" value="TreeGrafter"/>
</dbReference>
<keyword evidence="4 6" id="KW-1133">Transmembrane helix</keyword>
<evidence type="ECO:0000256" key="6">
    <source>
        <dbReference type="SAM" id="Phobius"/>
    </source>
</evidence>
<evidence type="ECO:0000256" key="4">
    <source>
        <dbReference type="ARBA" id="ARBA00022989"/>
    </source>
</evidence>
<dbReference type="GO" id="GO:0008519">
    <property type="term" value="F:ammonium channel activity"/>
    <property type="evidence" value="ECO:0007669"/>
    <property type="project" value="InterPro"/>
</dbReference>
<feature type="transmembrane region" description="Helical" evidence="6">
    <location>
        <begin position="129"/>
        <end position="147"/>
    </location>
</feature>
<evidence type="ECO:0000259" key="7">
    <source>
        <dbReference type="Pfam" id="PF00909"/>
    </source>
</evidence>
<keyword evidence="3 6" id="KW-0812">Transmembrane</keyword>